<gene>
    <name evidence="1" type="ORF">CWM47_14095</name>
</gene>
<protein>
    <submittedName>
        <fullName evidence="1">Uncharacterized protein</fullName>
    </submittedName>
</protein>
<proteinExistence type="predicted"/>
<reference evidence="1 2" key="1">
    <citation type="submission" date="2017-11" db="EMBL/GenBank/DDBJ databases">
        <title>Taxonomic description and genome sequences of Spirosoma HA7 sp. nov., isolated from pollen microhabitat of Corylus avellana.</title>
        <authorList>
            <person name="Ambika Manirajan B."/>
            <person name="Suarez C."/>
            <person name="Ratering S."/>
            <person name="Geissler-Plaum R."/>
            <person name="Cardinale M."/>
            <person name="Sylvia S."/>
        </authorList>
    </citation>
    <scope>NUCLEOTIDE SEQUENCE [LARGE SCALE GENOMIC DNA]</scope>
    <source>
        <strain evidence="1 2">HA7</strain>
    </source>
</reference>
<evidence type="ECO:0000313" key="2">
    <source>
        <dbReference type="Proteomes" id="UP000232883"/>
    </source>
</evidence>
<dbReference type="KEGG" id="spir:CWM47_14095"/>
<accession>A0A2K8YZ65</accession>
<name>A0A2K8YZ65_9BACT</name>
<keyword evidence="2" id="KW-1185">Reference proteome</keyword>
<sequence>MLAILIGFACGPSFDPNEFMSFFMPEAGNTLTDDSRYFFTPQFYNDAEIAEQYDDNPAPVIDENIKAWSVYMGGELPDSLISKAIYGEEAEAVRVLTSKLERSKPAALEYINFAWDADNGQGNPWNPNASQTDSTQLPAQLEKAKKAYRMSRDVFLKERYAFQAVKLASESGDHKQAQQLYDLMVTPLPKKTFISDWALCRRAGASLTLGDTATAVYEFAQVFDRCPSRRKAAETSLRKYGIRFQEKALSYAKNDRERSAVYALCAIQPGIPMGGKDALAMLGEIVRLTPKNPLIELIMAREINRNEYYYFMTDDEYLRNNLSDSPDSAGFVNRNREAPSYFDKLRSFALESAENKALSNPAFWYTATAYLDYIGHDYKAAQTHLDQAAQAPSDNRELKTQIAVQRMLLLAAQTESITPDTEAKLIGYLEEFDSTGNFRLNNAFTAVCKQFAVAYQHKTEPKRGWLSGCSRSTKQPVDGVDQAKAYLLTVLTTQPGAGTYFASTTDPTVIEDTVSAATIRQTITYTSQPGLTDFDKRLIKLAQIKPESLNLLLGRRLMMEHQYAEAATAFASINPRLWRTAPFSVYFQINPFAIKMPRLVSTDKSNAGKNSVNFPAESVDNPYTPVEFARSMAELEKQAKVASGDKAAELYYQLGCGAWNLSWYGNAWLMVKSYWSAGEPPVYAVSGSPVDKQKKFDVLMNTDYYTTTHAKGYFEQSAKAATTSALADRSAYMAARCEAHAFSMQQSIEQIRNGYVYEEDSTFVKNMTALRKAKYASAYDDFFKNHRRSLFNREMIRECAMYKDFLSFGE</sequence>
<dbReference type="AlphaFoldDB" id="A0A2K8YZ65"/>
<organism evidence="1 2">
    <name type="scientific">Spirosoma pollinicola</name>
    <dbReference type="NCBI Taxonomy" id="2057025"/>
    <lineage>
        <taxon>Bacteria</taxon>
        <taxon>Pseudomonadati</taxon>
        <taxon>Bacteroidota</taxon>
        <taxon>Cytophagia</taxon>
        <taxon>Cytophagales</taxon>
        <taxon>Cytophagaceae</taxon>
        <taxon>Spirosoma</taxon>
    </lineage>
</organism>
<dbReference type="EMBL" id="CP025096">
    <property type="protein sequence ID" value="AUD02864.1"/>
    <property type="molecule type" value="Genomic_DNA"/>
</dbReference>
<dbReference type="Proteomes" id="UP000232883">
    <property type="component" value="Chromosome"/>
</dbReference>
<evidence type="ECO:0000313" key="1">
    <source>
        <dbReference type="EMBL" id="AUD02864.1"/>
    </source>
</evidence>